<evidence type="ECO:0000313" key="4">
    <source>
        <dbReference type="EMBL" id="SGZ51927.1"/>
    </source>
</evidence>
<accession>A0A1L0BKE5</accession>
<keyword evidence="5" id="KW-1185">Reference proteome</keyword>
<dbReference type="InterPro" id="IPR017174">
    <property type="entry name" value="Bdp1_fungi"/>
</dbReference>
<reference evidence="4 5" key="1">
    <citation type="submission" date="2016-10" db="EMBL/GenBank/DDBJ databases">
        <authorList>
            <person name="de Groot N.N."/>
        </authorList>
    </citation>
    <scope>NUCLEOTIDE SEQUENCE [LARGE SCALE GENOMIC DNA]</scope>
    <source>
        <strain evidence="4 5">CBS 141442</strain>
    </source>
</reference>
<organism evidence="4 5">
    <name type="scientific">Sungouiella intermedia</name>
    <dbReference type="NCBI Taxonomy" id="45354"/>
    <lineage>
        <taxon>Eukaryota</taxon>
        <taxon>Fungi</taxon>
        <taxon>Dikarya</taxon>
        <taxon>Ascomycota</taxon>
        <taxon>Saccharomycotina</taxon>
        <taxon>Pichiomycetes</taxon>
        <taxon>Metschnikowiaceae</taxon>
        <taxon>Sungouiella</taxon>
    </lineage>
</organism>
<dbReference type="SMART" id="SM00717">
    <property type="entry name" value="SANT"/>
    <property type="match status" value="1"/>
</dbReference>
<dbReference type="SUPFAM" id="SSF46689">
    <property type="entry name" value="Homeodomain-like"/>
    <property type="match status" value="1"/>
</dbReference>
<evidence type="ECO:0000313" key="5">
    <source>
        <dbReference type="Proteomes" id="UP000182334"/>
    </source>
</evidence>
<feature type="compositionally biased region" description="Polar residues" evidence="2">
    <location>
        <begin position="29"/>
        <end position="59"/>
    </location>
</feature>
<dbReference type="OrthoDB" id="272624at2759"/>
<dbReference type="GO" id="GO:0001156">
    <property type="term" value="F:TFIIIC-class transcription factor complex binding"/>
    <property type="evidence" value="ECO:0007669"/>
    <property type="project" value="TreeGrafter"/>
</dbReference>
<feature type="compositionally biased region" description="Basic residues" evidence="2">
    <location>
        <begin position="182"/>
        <end position="196"/>
    </location>
</feature>
<dbReference type="InterPro" id="IPR039467">
    <property type="entry name" value="TFIIIB_B''_Myb"/>
</dbReference>
<dbReference type="Gene3D" id="1.10.10.60">
    <property type="entry name" value="Homeodomain-like"/>
    <property type="match status" value="1"/>
</dbReference>
<dbReference type="GO" id="GO:0070898">
    <property type="term" value="P:RNA polymerase III preinitiation complex assembly"/>
    <property type="evidence" value="ECO:0007669"/>
    <property type="project" value="TreeGrafter"/>
</dbReference>
<dbReference type="EMBL" id="LT635758">
    <property type="protein sequence ID" value="SGZ51927.1"/>
    <property type="molecule type" value="Genomic_DNA"/>
</dbReference>
<proteinExistence type="predicted"/>
<evidence type="ECO:0000259" key="3">
    <source>
        <dbReference type="SMART" id="SM00717"/>
    </source>
</evidence>
<dbReference type="AlphaFoldDB" id="A0A1L0BKE5"/>
<feature type="compositionally biased region" description="Basic residues" evidence="2">
    <location>
        <begin position="127"/>
        <end position="141"/>
    </location>
</feature>
<evidence type="ECO:0000256" key="1">
    <source>
        <dbReference type="SAM" id="Coils"/>
    </source>
</evidence>
<gene>
    <name evidence="4" type="ORF">SAMEA4029010_CIC11G00000001119</name>
</gene>
<dbReference type="PIRSF" id="PIRSF037327">
    <property type="entry name" value="TFIIIB_Bdp1_fun"/>
    <property type="match status" value="1"/>
</dbReference>
<dbReference type="Proteomes" id="UP000182334">
    <property type="component" value="Chromosome III"/>
</dbReference>
<feature type="compositionally biased region" description="Basic and acidic residues" evidence="2">
    <location>
        <begin position="74"/>
        <end position="83"/>
    </location>
</feature>
<dbReference type="InterPro" id="IPR001005">
    <property type="entry name" value="SANT/Myb"/>
</dbReference>
<dbReference type="PANTHER" id="PTHR22929">
    <property type="entry name" value="RNA POLYMERASE III TRANSCRIPTION INITIATION FACTOR B"/>
    <property type="match status" value="1"/>
</dbReference>
<feature type="compositionally biased region" description="Basic and acidic residues" evidence="2">
    <location>
        <begin position="222"/>
        <end position="245"/>
    </location>
</feature>
<feature type="domain" description="Myb-like" evidence="3">
    <location>
        <begin position="467"/>
        <end position="515"/>
    </location>
</feature>
<dbReference type="GO" id="GO:0000126">
    <property type="term" value="C:transcription factor TFIIIB complex"/>
    <property type="evidence" value="ECO:0007669"/>
    <property type="project" value="InterPro"/>
</dbReference>
<sequence length="645" mass="72903">MSSIVKKSSQFTPKVKRRALRRGSALATPPTTQVDPSAPTTQDESIQTPHTPQGTQASQPLGVGALPLLSYDMKPADSSDKAAGEIPQNVEVDPMDTTSVPEVAIEEKDNDDEDDHYENIDFQIPQKRSHRRSSVAGHRRLSGIQQYRRSGSISGTPGSQGPEGETNKGGPVVIGIPESKPVKRRTSFAARNKKMARKETPTAETATIKETPERAEDEDERTLDNEADKSEAQNDSNKHVDEGTSKKSGPNGEGSTDTTRHYEGDFVYGSFENGPLMKYKTLERVESELPVVPAGLVTTISDPSQIPRRLDAADWKLLSKVEVSETFKMGDLCRPTLPFGSTSDNYEKSIKARDAIERNRKIRTEARKHARESRIPYDVAFQIISTKKRKENPQEGVASTHILDGDLEEDERHTSNIKMTVVDGKLQVDQDSMFRGKLRATAGDRERVTENSFENPITSNSYSNLTHTDTWTLDELQQFYRALSTWGTDFTFIAQMFPYRTRRQIKRKFILEEKRNPQLVDLALKRQLPGSFEEFEKSALPKEEWEDLVERRQKSKKDEEQEDVLSGLPSKARFELEIQELQKEHKRHIEEITTERERAIKEDLEASRKREIEIRTGAKPMTRSQMKAEFKKNETVVGSLDDQSA</sequence>
<dbReference type="PANTHER" id="PTHR22929:SF0">
    <property type="entry name" value="TRANSCRIPTION FACTOR TFIIIB COMPONENT B'' HOMOLOG"/>
    <property type="match status" value="1"/>
</dbReference>
<dbReference type="STRING" id="45354.A0A1L0BKE5"/>
<feature type="compositionally biased region" description="Polar residues" evidence="2">
    <location>
        <begin position="143"/>
        <end position="159"/>
    </location>
</feature>
<protein>
    <submittedName>
        <fullName evidence="4">CIC11C00000001119</fullName>
    </submittedName>
</protein>
<feature type="compositionally biased region" description="Polar residues" evidence="2">
    <location>
        <begin position="1"/>
        <end position="12"/>
    </location>
</feature>
<keyword evidence="1" id="KW-0175">Coiled coil</keyword>
<feature type="region of interest" description="Disordered" evidence="2">
    <location>
        <begin position="1"/>
        <end position="261"/>
    </location>
</feature>
<dbReference type="GO" id="GO:0000995">
    <property type="term" value="F:RNA polymerase III general transcription initiation factor activity"/>
    <property type="evidence" value="ECO:0007669"/>
    <property type="project" value="InterPro"/>
</dbReference>
<dbReference type="InterPro" id="IPR009057">
    <property type="entry name" value="Homeodomain-like_sf"/>
</dbReference>
<evidence type="ECO:0000256" key="2">
    <source>
        <dbReference type="SAM" id="MobiDB-lite"/>
    </source>
</evidence>
<dbReference type="Pfam" id="PF15963">
    <property type="entry name" value="Myb_DNA-bind_7"/>
    <property type="match status" value="1"/>
</dbReference>
<feature type="coiled-coil region" evidence="1">
    <location>
        <begin position="542"/>
        <end position="602"/>
    </location>
</feature>
<dbReference type="CDD" id="cd00167">
    <property type="entry name" value="SANT"/>
    <property type="match status" value="1"/>
</dbReference>
<name>A0A1L0BKE5_9ASCO</name>